<dbReference type="AlphaFoldDB" id="F5XFU3"/>
<evidence type="ECO:0000259" key="6">
    <source>
        <dbReference type="Pfam" id="PF00294"/>
    </source>
</evidence>
<organism evidence="7 8">
    <name type="scientific">Microlunatus phosphovorus (strain ATCC 700054 / DSM 10555 / JCM 9379 / NBRC 101784 / NCIMB 13414 / VKM Ac-1990 / NM-1)</name>
    <dbReference type="NCBI Taxonomy" id="1032480"/>
    <lineage>
        <taxon>Bacteria</taxon>
        <taxon>Bacillati</taxon>
        <taxon>Actinomycetota</taxon>
        <taxon>Actinomycetes</taxon>
        <taxon>Propionibacteriales</taxon>
        <taxon>Propionibacteriaceae</taxon>
        <taxon>Microlunatus</taxon>
    </lineage>
</organism>
<reference evidence="7 8" key="1">
    <citation type="submission" date="2011-05" db="EMBL/GenBank/DDBJ databases">
        <title>Whole genome sequence of Microlunatus phosphovorus NM-1.</title>
        <authorList>
            <person name="Hosoyama A."/>
            <person name="Sasaki K."/>
            <person name="Harada T."/>
            <person name="Igarashi R."/>
            <person name="Kawakoshi A."/>
            <person name="Sasagawa M."/>
            <person name="Fukada J."/>
            <person name="Nakamura S."/>
            <person name="Katano Y."/>
            <person name="Hanada S."/>
            <person name="Kamagata Y."/>
            <person name="Nakamura N."/>
            <person name="Yamazaki S."/>
            <person name="Fujita N."/>
        </authorList>
    </citation>
    <scope>NUCLEOTIDE SEQUENCE [LARGE SCALE GENOMIC DNA]</scope>
    <source>
        <strain evidence="8">ATCC 700054 / DSM 10555 / JCM 9379 / NBRC 101784 / NCIMB 13414 / VKM Ac-1990 / NM-1</strain>
    </source>
</reference>
<dbReference type="InterPro" id="IPR002173">
    <property type="entry name" value="Carboh/pur_kinase_PfkB_CS"/>
</dbReference>
<sequence>MIAGQRESVRPLVTFGETMALFTSLEPGPLSYASGARIGIGGAESNVAIATRRLGVPACWIGRRGADSLGERVERTIRGEDVAVHAIVDPEAPTGLMIKEHRSALATNVWYYRSGSAGSRLSPADLPTEVIQQAGVLHITGITPLLSASARDATWRAVSIAEAAGIPISFDVNYRSRLVGSTDVTELFHALAARSTIVFASDDEAQLIHPGIDEPLGLARAIADVGPTQVVIKLGARGCAALVDGVEYVVPAVSVPVMDTVGAGDAFVAGYLARLLTDQDAESRLHCAVRTGAFACMTAGDWEGSPTTAELEQLSASDPVAR</sequence>
<comment type="similarity">
    <text evidence="1">Belongs to the carbohydrate kinase PfkB family.</text>
</comment>
<dbReference type="Proteomes" id="UP000007947">
    <property type="component" value="Chromosome"/>
</dbReference>
<name>F5XFU3_MICPN</name>
<feature type="domain" description="Carbohydrate kinase PfkB" evidence="6">
    <location>
        <begin position="12"/>
        <end position="306"/>
    </location>
</feature>
<dbReference type="InterPro" id="IPR029056">
    <property type="entry name" value="Ribokinase-like"/>
</dbReference>
<accession>F5XFU3</accession>
<dbReference type="eggNOG" id="COG0524">
    <property type="taxonomic scope" value="Bacteria"/>
</dbReference>
<dbReference type="SUPFAM" id="SSF53613">
    <property type="entry name" value="Ribokinase-like"/>
    <property type="match status" value="1"/>
</dbReference>
<dbReference type="EC" id="2.7.1.45" evidence="7"/>
<dbReference type="GO" id="GO:0008673">
    <property type="term" value="F:2-dehydro-3-deoxygluconokinase activity"/>
    <property type="evidence" value="ECO:0007669"/>
    <property type="project" value="UniProtKB-EC"/>
</dbReference>
<protein>
    <submittedName>
        <fullName evidence="7">2-keto-3-deoxygluconate kinase</fullName>
        <ecNumber evidence="7">2.7.1.45</ecNumber>
    </submittedName>
</protein>
<dbReference type="OrthoDB" id="7946249at2"/>
<dbReference type="RefSeq" id="WP_013863370.1">
    <property type="nucleotide sequence ID" value="NC_015635.1"/>
</dbReference>
<keyword evidence="4 7" id="KW-0418">Kinase</keyword>
<dbReference type="STRING" id="1032480.MLP_24860"/>
<dbReference type="HOGENOM" id="CLU_027634_6_0_11"/>
<evidence type="ECO:0000313" key="8">
    <source>
        <dbReference type="Proteomes" id="UP000007947"/>
    </source>
</evidence>
<dbReference type="GO" id="GO:0005524">
    <property type="term" value="F:ATP binding"/>
    <property type="evidence" value="ECO:0007669"/>
    <property type="project" value="UniProtKB-KW"/>
</dbReference>
<dbReference type="InterPro" id="IPR050306">
    <property type="entry name" value="PfkB_Carbo_kinase"/>
</dbReference>
<dbReference type="KEGG" id="mph:MLP_24860"/>
<evidence type="ECO:0000256" key="1">
    <source>
        <dbReference type="ARBA" id="ARBA00010688"/>
    </source>
</evidence>
<dbReference type="Gene3D" id="3.40.1190.20">
    <property type="match status" value="1"/>
</dbReference>
<dbReference type="PROSITE" id="PS00584">
    <property type="entry name" value="PFKB_KINASES_2"/>
    <property type="match status" value="1"/>
</dbReference>
<evidence type="ECO:0000313" key="7">
    <source>
        <dbReference type="EMBL" id="BAK35500.1"/>
    </source>
</evidence>
<dbReference type="InterPro" id="IPR011611">
    <property type="entry name" value="PfkB_dom"/>
</dbReference>
<evidence type="ECO:0000256" key="4">
    <source>
        <dbReference type="ARBA" id="ARBA00022777"/>
    </source>
</evidence>
<dbReference type="PANTHER" id="PTHR43085:SF1">
    <property type="entry name" value="PSEUDOURIDINE KINASE-RELATED"/>
    <property type="match status" value="1"/>
</dbReference>
<dbReference type="CDD" id="cd01166">
    <property type="entry name" value="KdgK"/>
    <property type="match status" value="1"/>
</dbReference>
<evidence type="ECO:0000256" key="3">
    <source>
        <dbReference type="ARBA" id="ARBA00022741"/>
    </source>
</evidence>
<evidence type="ECO:0000256" key="5">
    <source>
        <dbReference type="ARBA" id="ARBA00022840"/>
    </source>
</evidence>
<dbReference type="PANTHER" id="PTHR43085">
    <property type="entry name" value="HEXOKINASE FAMILY MEMBER"/>
    <property type="match status" value="1"/>
</dbReference>
<proteinExistence type="inferred from homology"/>
<keyword evidence="3" id="KW-0547">Nucleotide-binding</keyword>
<dbReference type="Pfam" id="PF00294">
    <property type="entry name" value="PfkB"/>
    <property type="match status" value="1"/>
</dbReference>
<dbReference type="EMBL" id="AP012204">
    <property type="protein sequence ID" value="BAK35500.1"/>
    <property type="molecule type" value="Genomic_DNA"/>
</dbReference>
<keyword evidence="8" id="KW-1185">Reference proteome</keyword>
<keyword evidence="2 7" id="KW-0808">Transferase</keyword>
<keyword evidence="5" id="KW-0067">ATP-binding</keyword>
<gene>
    <name evidence="7" type="primary">kdgK</name>
    <name evidence="7" type="ordered locus">MLP_24860</name>
</gene>
<evidence type="ECO:0000256" key="2">
    <source>
        <dbReference type="ARBA" id="ARBA00022679"/>
    </source>
</evidence>